<keyword evidence="7" id="KW-1185">Reference proteome</keyword>
<comment type="catalytic activity">
    <reaction evidence="1">
        <text>ATP + protein L-histidine = ADP + protein N-phospho-L-histidine.</text>
        <dbReference type="EC" id="2.7.13.3"/>
    </reaction>
</comment>
<dbReference type="Pfam" id="PF02518">
    <property type="entry name" value="HATPase_c"/>
    <property type="match status" value="1"/>
</dbReference>
<feature type="domain" description="Histidine kinase" evidence="5">
    <location>
        <begin position="132"/>
        <end position="347"/>
    </location>
</feature>
<evidence type="ECO:0000256" key="2">
    <source>
        <dbReference type="ARBA" id="ARBA00012438"/>
    </source>
</evidence>
<protein>
    <recommendedName>
        <fullName evidence="2">histidine kinase</fullName>
        <ecNumber evidence="2">2.7.13.3</ecNumber>
    </recommendedName>
</protein>
<dbReference type="PANTHER" id="PTHR43547:SF2">
    <property type="entry name" value="HYBRID SIGNAL TRANSDUCTION HISTIDINE KINASE C"/>
    <property type="match status" value="1"/>
</dbReference>
<organism evidence="6 7">
    <name type="scientific">Algoriphagus boritolerans DSM 17298 = JCM 18970</name>
    <dbReference type="NCBI Taxonomy" id="1120964"/>
    <lineage>
        <taxon>Bacteria</taxon>
        <taxon>Pseudomonadati</taxon>
        <taxon>Bacteroidota</taxon>
        <taxon>Cytophagia</taxon>
        <taxon>Cytophagales</taxon>
        <taxon>Cyclobacteriaceae</taxon>
        <taxon>Algoriphagus</taxon>
    </lineage>
</organism>
<accession>A0A1H6ACB8</accession>
<dbReference type="PANTHER" id="PTHR43547">
    <property type="entry name" value="TWO-COMPONENT HISTIDINE KINASE"/>
    <property type="match status" value="1"/>
</dbReference>
<dbReference type="SMART" id="SM00388">
    <property type="entry name" value="HisKA"/>
    <property type="match status" value="1"/>
</dbReference>
<feature type="transmembrane region" description="Helical" evidence="4">
    <location>
        <begin position="53"/>
        <end position="71"/>
    </location>
</feature>
<evidence type="ECO:0000256" key="3">
    <source>
        <dbReference type="ARBA" id="ARBA00022553"/>
    </source>
</evidence>
<dbReference type="SUPFAM" id="SSF55874">
    <property type="entry name" value="ATPase domain of HSP90 chaperone/DNA topoisomerase II/histidine kinase"/>
    <property type="match status" value="1"/>
</dbReference>
<evidence type="ECO:0000313" key="6">
    <source>
        <dbReference type="EMBL" id="SEG46358.1"/>
    </source>
</evidence>
<keyword evidence="3" id="KW-0597">Phosphoprotein</keyword>
<dbReference type="InterPro" id="IPR003661">
    <property type="entry name" value="HisK_dim/P_dom"/>
</dbReference>
<evidence type="ECO:0000259" key="5">
    <source>
        <dbReference type="PROSITE" id="PS50109"/>
    </source>
</evidence>
<dbReference type="RefSeq" id="WP_103926607.1">
    <property type="nucleotide sequence ID" value="NZ_FNVR01000042.1"/>
</dbReference>
<dbReference type="InterPro" id="IPR003594">
    <property type="entry name" value="HATPase_dom"/>
</dbReference>
<proteinExistence type="predicted"/>
<dbReference type="Gene3D" id="1.10.287.130">
    <property type="match status" value="1"/>
</dbReference>
<dbReference type="InterPro" id="IPR004358">
    <property type="entry name" value="Sig_transdc_His_kin-like_C"/>
</dbReference>
<dbReference type="AlphaFoldDB" id="A0A1H6ACB8"/>
<evidence type="ECO:0000256" key="4">
    <source>
        <dbReference type="SAM" id="Phobius"/>
    </source>
</evidence>
<reference evidence="7" key="1">
    <citation type="submission" date="2016-10" db="EMBL/GenBank/DDBJ databases">
        <authorList>
            <person name="Varghese N."/>
            <person name="Submissions S."/>
        </authorList>
    </citation>
    <scope>NUCLEOTIDE SEQUENCE [LARGE SCALE GENOMIC DNA]</scope>
    <source>
        <strain evidence="7">DSM 17298</strain>
    </source>
</reference>
<dbReference type="EMBL" id="FNVR01000042">
    <property type="protein sequence ID" value="SEG46358.1"/>
    <property type="molecule type" value="Genomic_DNA"/>
</dbReference>
<name>A0A1H6ACB8_9BACT</name>
<feature type="transmembrane region" description="Helical" evidence="4">
    <location>
        <begin position="20"/>
        <end position="41"/>
    </location>
</feature>
<dbReference type="EC" id="2.7.13.3" evidence="2"/>
<gene>
    <name evidence="6" type="ORF">SAMN03080598_04054</name>
</gene>
<keyword evidence="4" id="KW-0812">Transmembrane</keyword>
<keyword evidence="4" id="KW-0472">Membrane</keyword>
<dbReference type="OrthoDB" id="9813151at2"/>
<dbReference type="CDD" id="cd00082">
    <property type="entry name" value="HisKA"/>
    <property type="match status" value="1"/>
</dbReference>
<evidence type="ECO:0000313" key="7">
    <source>
        <dbReference type="Proteomes" id="UP000236736"/>
    </source>
</evidence>
<keyword evidence="6" id="KW-0418">Kinase</keyword>
<dbReference type="GO" id="GO:0000155">
    <property type="term" value="F:phosphorelay sensor kinase activity"/>
    <property type="evidence" value="ECO:0007669"/>
    <property type="project" value="InterPro"/>
</dbReference>
<dbReference type="PRINTS" id="PR00344">
    <property type="entry name" value="BCTRLSENSOR"/>
</dbReference>
<keyword evidence="4" id="KW-1133">Transmembrane helix</keyword>
<dbReference type="InterPro" id="IPR036890">
    <property type="entry name" value="HATPase_C_sf"/>
</dbReference>
<dbReference type="Gene3D" id="3.30.565.10">
    <property type="entry name" value="Histidine kinase-like ATPase, C-terminal domain"/>
    <property type="match status" value="1"/>
</dbReference>
<sequence>MKIYQLLSGLSFLKKYSYKFLFIAFLGIHIPLIGMLIYVVLSDRRPVSQAEMLLLILILTLLATAATLYILNRLLEPLIVSKNALEAYINTRTLPNLPVGFKDEAGILMQKVQTALMSMDEFVQAKQDMITLLSHDLRAPISRTMGLADLLKIDPNSEEAPDYINHIYEENQKQLDLLNFILDQLKEDQLEIKAEDKERTSLIELVNKSINTLQPIINDKKLDLKLDIPEGFEVRVAPVLFSQVIQNILHNACKFSFPNGKITLTCRVYSGNVHIDISDQGIGFYPSGIEKYFHRFTNYGRKGTAGEKSTGIGLYLSRRIIERHSGSLKGMSSGPNQGAKFSITLPA</sequence>
<dbReference type="InterPro" id="IPR005467">
    <property type="entry name" value="His_kinase_dom"/>
</dbReference>
<dbReference type="SUPFAM" id="SSF47384">
    <property type="entry name" value="Homodimeric domain of signal transducing histidine kinase"/>
    <property type="match status" value="1"/>
</dbReference>
<dbReference type="Proteomes" id="UP000236736">
    <property type="component" value="Unassembled WGS sequence"/>
</dbReference>
<dbReference type="Pfam" id="PF00512">
    <property type="entry name" value="HisKA"/>
    <property type="match status" value="1"/>
</dbReference>
<dbReference type="InterPro" id="IPR036097">
    <property type="entry name" value="HisK_dim/P_sf"/>
</dbReference>
<keyword evidence="6" id="KW-0808">Transferase</keyword>
<evidence type="ECO:0000256" key="1">
    <source>
        <dbReference type="ARBA" id="ARBA00000085"/>
    </source>
</evidence>
<dbReference type="SMART" id="SM00387">
    <property type="entry name" value="HATPase_c"/>
    <property type="match status" value="1"/>
</dbReference>
<dbReference type="PROSITE" id="PS50109">
    <property type="entry name" value="HIS_KIN"/>
    <property type="match status" value="1"/>
</dbReference>